<gene>
    <name evidence="2" type="ORF">MERR_LOCUS45845</name>
</gene>
<organism evidence="2 3">
    <name type="scientific">Microthlaspi erraticum</name>
    <dbReference type="NCBI Taxonomy" id="1685480"/>
    <lineage>
        <taxon>Eukaryota</taxon>
        <taxon>Viridiplantae</taxon>
        <taxon>Streptophyta</taxon>
        <taxon>Embryophyta</taxon>
        <taxon>Tracheophyta</taxon>
        <taxon>Spermatophyta</taxon>
        <taxon>Magnoliopsida</taxon>
        <taxon>eudicotyledons</taxon>
        <taxon>Gunneridae</taxon>
        <taxon>Pentapetalae</taxon>
        <taxon>rosids</taxon>
        <taxon>malvids</taxon>
        <taxon>Brassicales</taxon>
        <taxon>Brassicaceae</taxon>
        <taxon>Coluteocarpeae</taxon>
        <taxon>Microthlaspi</taxon>
    </lineage>
</organism>
<dbReference type="EMBL" id="CACVBM020001729">
    <property type="protein sequence ID" value="CAA7058609.1"/>
    <property type="molecule type" value="Genomic_DNA"/>
</dbReference>
<accession>A0A6D2L2N4</accession>
<comment type="caution">
    <text evidence="2">The sequence shown here is derived from an EMBL/GenBank/DDBJ whole genome shotgun (WGS) entry which is preliminary data.</text>
</comment>
<dbReference type="Gene3D" id="1.10.510.10">
    <property type="entry name" value="Transferase(Phosphotransferase) domain 1"/>
    <property type="match status" value="1"/>
</dbReference>
<sequence length="309" mass="35263">MQSSEEYVKFLGKGIYGSVDLVKCRKSDGSLFHAAVKTSDVDERDTLQKEFRILSELKGCPRIVQCFGDDLEEGVDEEGNKVYKLRLEYASQGSLRAFMDMFQNGILPDSMIREFTSMIVEGLVSIHSHGYVHCDLKPDNILVFPSKEYEDLYNLKISDFGICVKDGEVPDHWNAEYPFVGTANYMPPESFHDGAAKKALDMWSLGCLVLEMYSGEHPWKGFKTEVLVSLLSGGHAPRIPEFVPCDAREFIETCFARNPKDRGTASDLLKHRFLREEEKKTENFDITAYCKYLRVFCCILPLFQKLKLK</sequence>
<dbReference type="PROSITE" id="PS50011">
    <property type="entry name" value="PROTEIN_KINASE_DOM"/>
    <property type="match status" value="1"/>
</dbReference>
<reference evidence="2" key="1">
    <citation type="submission" date="2020-01" db="EMBL/GenBank/DDBJ databases">
        <authorList>
            <person name="Mishra B."/>
        </authorList>
    </citation>
    <scope>NUCLEOTIDE SEQUENCE [LARGE SCALE GENOMIC DNA]</scope>
</reference>
<dbReference type="SMART" id="SM00220">
    <property type="entry name" value="S_TKc"/>
    <property type="match status" value="1"/>
</dbReference>
<dbReference type="AlphaFoldDB" id="A0A6D2L2N4"/>
<dbReference type="GO" id="GO:0004672">
    <property type="term" value="F:protein kinase activity"/>
    <property type="evidence" value="ECO:0007669"/>
    <property type="project" value="InterPro"/>
</dbReference>
<dbReference type="PANTHER" id="PTHR48011:SF51">
    <property type="entry name" value="PROTEIN KINASE SUPERFAMILY PROTEIN"/>
    <property type="match status" value="1"/>
</dbReference>
<dbReference type="InterPro" id="IPR008271">
    <property type="entry name" value="Ser/Thr_kinase_AS"/>
</dbReference>
<protein>
    <recommendedName>
        <fullName evidence="1">Protein kinase domain-containing protein</fullName>
    </recommendedName>
</protein>
<proteinExistence type="predicted"/>
<dbReference type="Proteomes" id="UP000467841">
    <property type="component" value="Unassembled WGS sequence"/>
</dbReference>
<evidence type="ECO:0000313" key="2">
    <source>
        <dbReference type="EMBL" id="CAA7058609.1"/>
    </source>
</evidence>
<dbReference type="PROSITE" id="PS00108">
    <property type="entry name" value="PROTEIN_KINASE_ST"/>
    <property type="match status" value="1"/>
</dbReference>
<dbReference type="OrthoDB" id="1036054at2759"/>
<feature type="domain" description="Protein kinase" evidence="1">
    <location>
        <begin position="5"/>
        <end position="274"/>
    </location>
</feature>
<dbReference type="InterPro" id="IPR011009">
    <property type="entry name" value="Kinase-like_dom_sf"/>
</dbReference>
<dbReference type="InterPro" id="IPR052751">
    <property type="entry name" value="Plant_MAPKKK"/>
</dbReference>
<dbReference type="GO" id="GO:0005524">
    <property type="term" value="F:ATP binding"/>
    <property type="evidence" value="ECO:0007669"/>
    <property type="project" value="InterPro"/>
</dbReference>
<evidence type="ECO:0000313" key="3">
    <source>
        <dbReference type="Proteomes" id="UP000467841"/>
    </source>
</evidence>
<dbReference type="GO" id="GO:0007165">
    <property type="term" value="P:signal transduction"/>
    <property type="evidence" value="ECO:0007669"/>
    <property type="project" value="TreeGrafter"/>
</dbReference>
<evidence type="ECO:0000259" key="1">
    <source>
        <dbReference type="PROSITE" id="PS50011"/>
    </source>
</evidence>
<dbReference type="Pfam" id="PF00069">
    <property type="entry name" value="Pkinase"/>
    <property type="match status" value="1"/>
</dbReference>
<dbReference type="InterPro" id="IPR000719">
    <property type="entry name" value="Prot_kinase_dom"/>
</dbReference>
<name>A0A6D2L2N4_9BRAS</name>
<dbReference type="SUPFAM" id="SSF56112">
    <property type="entry name" value="Protein kinase-like (PK-like)"/>
    <property type="match status" value="1"/>
</dbReference>
<dbReference type="Gene3D" id="3.30.200.20">
    <property type="entry name" value="Phosphorylase Kinase, domain 1"/>
    <property type="match status" value="1"/>
</dbReference>
<dbReference type="PANTHER" id="PTHR48011">
    <property type="entry name" value="CCR4-NOT TRANSCRIPTIONAL COMPLEX SUBUNIT CAF120-RELATED"/>
    <property type="match status" value="1"/>
</dbReference>
<keyword evidence="3" id="KW-1185">Reference proteome</keyword>